<evidence type="ECO:0000256" key="3">
    <source>
        <dbReference type="ARBA" id="ARBA00001947"/>
    </source>
</evidence>
<evidence type="ECO:0000256" key="4">
    <source>
        <dbReference type="ARBA" id="ARBA00008236"/>
    </source>
</evidence>
<keyword evidence="8" id="KW-0378">Hydrolase</keyword>
<dbReference type="PRINTS" id="PR00919">
    <property type="entry name" value="THERMOPTASE"/>
</dbReference>
<dbReference type="RefSeq" id="WP_012065279.1">
    <property type="nucleotide sequence ID" value="NC_009633.1"/>
</dbReference>
<dbReference type="GO" id="GO:0006508">
    <property type="term" value="P:proteolysis"/>
    <property type="evidence" value="ECO:0007669"/>
    <property type="project" value="UniProtKB-KW"/>
</dbReference>
<dbReference type="InterPro" id="IPR000787">
    <property type="entry name" value="Peptidase_M29"/>
</dbReference>
<comment type="cofactor">
    <cofactor evidence="3">
        <name>Zn(2+)</name>
        <dbReference type="ChEBI" id="CHEBI:29105"/>
    </cofactor>
</comment>
<proteinExistence type="inferred from homology"/>
<accession>A6TVW3</accession>
<comment type="similarity">
    <text evidence="4">Belongs to the peptidase M29 family.</text>
</comment>
<protein>
    <submittedName>
        <fullName evidence="10">Peptidase M29, aminopeptidase II</fullName>
    </submittedName>
</protein>
<evidence type="ECO:0000256" key="9">
    <source>
        <dbReference type="ARBA" id="ARBA00023049"/>
    </source>
</evidence>
<sequence>MEDFQNNLMKYADLAVRIGVNLQAGQTLVINAPIESADFVRIVAERAYAAGAKNVHVEWGDELMTLLKLTHAPEEGLEDFPIWKATGFEEMAQGGAAFLSISAANPDLLKDADPQRVATMNKYRGQVLEKFKTYTQSGKVCWSIIATPTPEWAAKVFPEVAEEKQVETLWNSIFKATRVITDDPVKAWSTHIENLKSKLQYLNRKKYKMLHFKGSGTDLRIELPEGHVWIGGGLSNDQGRYFVPNLPTEEVFTMPLKEGINGIVQSTKPLSYGGNLLENFTLTFEKGRIVDFTAEKGYATLQKLIDTDEGSHYLGEIALVPHDSPISNTNIIFYNTLFDENASSHLAIGSAYPLCIKDGGKMNKDQLEAHGANTSLTHVDFMIGSPGIDVDGETANGDREAIFRAGNWVI</sequence>
<dbReference type="GO" id="GO:0008237">
    <property type="term" value="F:metallopeptidase activity"/>
    <property type="evidence" value="ECO:0007669"/>
    <property type="project" value="UniProtKB-KW"/>
</dbReference>
<dbReference type="KEGG" id="amt:Amet_4253"/>
<dbReference type="GO" id="GO:0046872">
    <property type="term" value="F:metal ion binding"/>
    <property type="evidence" value="ECO:0007669"/>
    <property type="project" value="UniProtKB-KW"/>
</dbReference>
<evidence type="ECO:0000313" key="11">
    <source>
        <dbReference type="Proteomes" id="UP000001572"/>
    </source>
</evidence>
<comment type="cofactor">
    <cofactor evidence="1">
        <name>Co(2+)</name>
        <dbReference type="ChEBI" id="CHEBI:48828"/>
    </cofactor>
</comment>
<dbReference type="eggNOG" id="COG2309">
    <property type="taxonomic scope" value="Bacteria"/>
</dbReference>
<evidence type="ECO:0000313" key="10">
    <source>
        <dbReference type="EMBL" id="ABR50331.1"/>
    </source>
</evidence>
<keyword evidence="5 10" id="KW-0031">Aminopeptidase</keyword>
<dbReference type="PANTHER" id="PTHR34448">
    <property type="entry name" value="AMINOPEPTIDASE"/>
    <property type="match status" value="1"/>
</dbReference>
<dbReference type="Gene3D" id="3.40.1830.10">
    <property type="entry name" value="Thermophilic metalloprotease (M29)"/>
    <property type="match status" value="1"/>
</dbReference>
<dbReference type="GO" id="GO:0004177">
    <property type="term" value="F:aminopeptidase activity"/>
    <property type="evidence" value="ECO:0007669"/>
    <property type="project" value="UniProtKB-KW"/>
</dbReference>
<evidence type="ECO:0000256" key="8">
    <source>
        <dbReference type="ARBA" id="ARBA00022801"/>
    </source>
</evidence>
<keyword evidence="7" id="KW-0479">Metal-binding</keyword>
<keyword evidence="9" id="KW-0482">Metalloprotease</keyword>
<dbReference type="InterPro" id="IPR052170">
    <property type="entry name" value="M29_Exopeptidase"/>
</dbReference>
<dbReference type="EMBL" id="CP000724">
    <property type="protein sequence ID" value="ABR50331.1"/>
    <property type="molecule type" value="Genomic_DNA"/>
</dbReference>
<dbReference type="PANTHER" id="PTHR34448:SF3">
    <property type="entry name" value="AMINOPEPTIDASE AMPS"/>
    <property type="match status" value="1"/>
</dbReference>
<dbReference type="MEROPS" id="M29.002"/>
<dbReference type="SUPFAM" id="SSF144052">
    <property type="entry name" value="Thermophilic metalloprotease-like"/>
    <property type="match status" value="1"/>
</dbReference>
<keyword evidence="11" id="KW-1185">Reference proteome</keyword>
<organism evidence="10 11">
    <name type="scientific">Alkaliphilus metalliredigens (strain QYMF)</name>
    <dbReference type="NCBI Taxonomy" id="293826"/>
    <lineage>
        <taxon>Bacteria</taxon>
        <taxon>Bacillati</taxon>
        <taxon>Bacillota</taxon>
        <taxon>Clostridia</taxon>
        <taxon>Peptostreptococcales</taxon>
        <taxon>Natronincolaceae</taxon>
        <taxon>Alkaliphilus</taxon>
    </lineage>
</organism>
<comment type="cofactor">
    <cofactor evidence="2">
        <name>Mg(2+)</name>
        <dbReference type="ChEBI" id="CHEBI:18420"/>
    </cofactor>
</comment>
<dbReference type="InterPro" id="IPR035097">
    <property type="entry name" value="M29_N-terminal"/>
</dbReference>
<reference evidence="11" key="1">
    <citation type="journal article" date="2016" name="Genome Announc.">
        <title>Complete genome sequence of Alkaliphilus metalliredigens strain QYMF, an alkaliphilic and metal-reducing bacterium isolated from borax-contaminated leachate ponds.</title>
        <authorList>
            <person name="Hwang C."/>
            <person name="Copeland A."/>
            <person name="Lucas S."/>
            <person name="Lapidus A."/>
            <person name="Barry K."/>
            <person name="Detter J.C."/>
            <person name="Glavina Del Rio T."/>
            <person name="Hammon N."/>
            <person name="Israni S."/>
            <person name="Dalin E."/>
            <person name="Tice H."/>
            <person name="Pitluck S."/>
            <person name="Chertkov O."/>
            <person name="Brettin T."/>
            <person name="Bruce D."/>
            <person name="Han C."/>
            <person name="Schmutz J."/>
            <person name="Larimer F."/>
            <person name="Land M.L."/>
            <person name="Hauser L."/>
            <person name="Kyrpides N."/>
            <person name="Mikhailova N."/>
            <person name="Ye Q."/>
            <person name="Zhou J."/>
            <person name="Richardson P."/>
            <person name="Fields M.W."/>
        </authorList>
    </citation>
    <scope>NUCLEOTIDE SEQUENCE [LARGE SCALE GENOMIC DNA]</scope>
    <source>
        <strain evidence="11">QYMF</strain>
    </source>
</reference>
<evidence type="ECO:0000256" key="6">
    <source>
        <dbReference type="ARBA" id="ARBA00022670"/>
    </source>
</evidence>
<dbReference type="Proteomes" id="UP000001572">
    <property type="component" value="Chromosome"/>
</dbReference>
<dbReference type="AlphaFoldDB" id="A6TVW3"/>
<dbReference type="OrthoDB" id="9803993at2"/>
<evidence type="ECO:0000256" key="1">
    <source>
        <dbReference type="ARBA" id="ARBA00001941"/>
    </source>
</evidence>
<dbReference type="HOGENOM" id="CLU_054346_1_0_9"/>
<evidence type="ECO:0000256" key="2">
    <source>
        <dbReference type="ARBA" id="ARBA00001946"/>
    </source>
</evidence>
<dbReference type="Pfam" id="PF02073">
    <property type="entry name" value="Peptidase_M29"/>
    <property type="match status" value="1"/>
</dbReference>
<name>A6TVW3_ALKMQ</name>
<gene>
    <name evidence="10" type="ordered locus">Amet_4253</name>
</gene>
<evidence type="ECO:0000256" key="5">
    <source>
        <dbReference type="ARBA" id="ARBA00022438"/>
    </source>
</evidence>
<evidence type="ECO:0000256" key="7">
    <source>
        <dbReference type="ARBA" id="ARBA00022723"/>
    </source>
</evidence>
<keyword evidence="6" id="KW-0645">Protease</keyword>